<dbReference type="PROSITE" id="PS00978">
    <property type="entry name" value="FAD_G3PDH_2"/>
    <property type="match status" value="1"/>
</dbReference>
<dbReference type="PROSITE" id="PS00977">
    <property type="entry name" value="FAD_G3PDH_1"/>
    <property type="match status" value="1"/>
</dbReference>
<keyword evidence="6 7" id="KW-0560">Oxidoreductase</keyword>
<sequence length="524" mass="55086">MTGSTALNASRRSAELTALSDGETVDIIVIGGGITGTGIALDAATRGLSVVLVEKHDLAFGTSRWSSKLVHGGLRYLATGNVGIARRSAIERGILMTRNAPHLVHAMPQLVPLLPEMNMASRALVRVGFSAGDGLRRLAGTPATTLPRSRRVDASTAISLAPTVRRQGLDGALLAYDGQLVDDARLVTAVARTAAQHGARILTRVAASDASRDSVTLTDTLTGESMSVSARAVVNATGVWAADVDDSLKLRPSRGTHLVFDAAAFGNPTAALTVPIPGEINRFVFAMPEQLDRVYLGLTDEDAPGPIPDVPQATPAEVTFLLDTVNTALDTKLRPDDVKGSYAGLRPLIDMGGGKKGESRTADVSREHAVTESPSGVISVIGGKLTEYRYMAEDVVNRTVQLRGMAAGVCRTRNLPLVGAPSNPVATLRSSADLPGSLVARFGAEAPNVIARASCSRPTDPVADGIDVTRAEFEYAVTHEGALTADDILDRRTRIGLVAEDRARAEDTAKEILAETAFRAGNRE</sequence>
<dbReference type="InterPro" id="IPR031656">
    <property type="entry name" value="DAO_C"/>
</dbReference>
<evidence type="ECO:0000256" key="5">
    <source>
        <dbReference type="ARBA" id="ARBA00022827"/>
    </source>
</evidence>
<evidence type="ECO:0000313" key="13">
    <source>
        <dbReference type="Proteomes" id="UP001084650"/>
    </source>
</evidence>
<dbReference type="Gene3D" id="1.10.8.870">
    <property type="entry name" value="Alpha-glycerophosphate oxidase, cap domain"/>
    <property type="match status" value="1"/>
</dbReference>
<dbReference type="InterPro" id="IPR036188">
    <property type="entry name" value="FAD/NAD-bd_sf"/>
</dbReference>
<dbReference type="EMBL" id="JAPQYE010000003">
    <property type="protein sequence ID" value="MCZ0727925.1"/>
    <property type="molecule type" value="Genomic_DNA"/>
</dbReference>
<dbReference type="Proteomes" id="UP001084650">
    <property type="component" value="Unassembled WGS sequence"/>
</dbReference>
<evidence type="ECO:0000313" key="12">
    <source>
        <dbReference type="Proteomes" id="UP000193622"/>
    </source>
</evidence>
<dbReference type="Pfam" id="PF01266">
    <property type="entry name" value="DAO"/>
    <property type="match status" value="1"/>
</dbReference>
<reference evidence="10" key="2">
    <citation type="submission" date="2022-12" db="EMBL/GenBank/DDBJ databases">
        <title>Whole genome sequence of Mycolicibacterium iranicum strain SBH312.</title>
        <authorList>
            <person name="Jani J."/>
            <person name="Arifin Mustapha Z."/>
            <person name="Ahmed K."/>
            <person name="Kai Ling C."/>
        </authorList>
    </citation>
    <scope>NUCLEOTIDE SEQUENCE</scope>
    <source>
        <strain evidence="10">SBH312</strain>
    </source>
</reference>
<organism evidence="11 12">
    <name type="scientific">Mycolicibacterium iranicum</name>
    <name type="common">Mycobacterium iranicum</name>
    <dbReference type="NCBI Taxonomy" id="912594"/>
    <lineage>
        <taxon>Bacteria</taxon>
        <taxon>Bacillati</taxon>
        <taxon>Actinomycetota</taxon>
        <taxon>Actinomycetes</taxon>
        <taxon>Mycobacteriales</taxon>
        <taxon>Mycobacteriaceae</taxon>
        <taxon>Mycolicibacterium</taxon>
    </lineage>
</organism>
<reference evidence="11 12" key="1">
    <citation type="submission" date="2016-01" db="EMBL/GenBank/DDBJ databases">
        <title>The new phylogeny of the genus Mycobacterium.</title>
        <authorList>
            <person name="Tarcisio F."/>
            <person name="Conor M."/>
            <person name="Antonella G."/>
            <person name="Elisabetta G."/>
            <person name="Giulia F.S."/>
            <person name="Sara T."/>
            <person name="Anna F."/>
            <person name="Clotilde B."/>
            <person name="Roberto B."/>
            <person name="Veronica D.S."/>
            <person name="Fabio R."/>
            <person name="Monica P."/>
            <person name="Olivier J."/>
            <person name="Enrico T."/>
            <person name="Nicola S."/>
        </authorList>
    </citation>
    <scope>NUCLEOTIDE SEQUENCE [LARGE SCALE GENOMIC DNA]</scope>
    <source>
        <strain evidence="11 12">DSM 45541</strain>
    </source>
</reference>
<dbReference type="EMBL" id="LQPC01000027">
    <property type="protein sequence ID" value="ORV89068.1"/>
    <property type="molecule type" value="Genomic_DNA"/>
</dbReference>
<evidence type="ECO:0000256" key="1">
    <source>
        <dbReference type="ARBA" id="ARBA00001974"/>
    </source>
</evidence>
<dbReference type="GO" id="GO:0046168">
    <property type="term" value="P:glycerol-3-phosphate catabolic process"/>
    <property type="evidence" value="ECO:0007669"/>
    <property type="project" value="TreeGrafter"/>
</dbReference>
<evidence type="ECO:0000259" key="8">
    <source>
        <dbReference type="Pfam" id="PF01266"/>
    </source>
</evidence>
<evidence type="ECO:0000256" key="7">
    <source>
        <dbReference type="RuleBase" id="RU361217"/>
    </source>
</evidence>
<keyword evidence="3 7" id="KW-0285">Flavoprotein</keyword>
<name>A0A1X1WRD4_MYCIR</name>
<comment type="similarity">
    <text evidence="2 7">Belongs to the FAD-dependent glycerol-3-phosphate dehydrogenase family.</text>
</comment>
<dbReference type="Proteomes" id="UP000193622">
    <property type="component" value="Unassembled WGS sequence"/>
</dbReference>
<feature type="domain" description="Alpha-glycerophosphate oxidase C-terminal" evidence="9">
    <location>
        <begin position="410"/>
        <end position="508"/>
    </location>
</feature>
<dbReference type="PANTHER" id="PTHR11985:SF35">
    <property type="entry name" value="ANAEROBIC GLYCEROL-3-PHOSPHATE DEHYDROGENASE SUBUNIT A"/>
    <property type="match status" value="1"/>
</dbReference>
<dbReference type="InterPro" id="IPR038299">
    <property type="entry name" value="DAO_C_sf"/>
</dbReference>
<dbReference type="SUPFAM" id="SSF51905">
    <property type="entry name" value="FAD/NAD(P)-binding domain"/>
    <property type="match status" value="1"/>
</dbReference>
<proteinExistence type="inferred from homology"/>
<dbReference type="PANTHER" id="PTHR11985">
    <property type="entry name" value="GLYCEROL-3-PHOSPHATE DEHYDROGENASE"/>
    <property type="match status" value="1"/>
</dbReference>
<evidence type="ECO:0000313" key="11">
    <source>
        <dbReference type="EMBL" id="ORV89068.1"/>
    </source>
</evidence>
<evidence type="ECO:0000256" key="3">
    <source>
        <dbReference type="ARBA" id="ARBA00022630"/>
    </source>
</evidence>
<dbReference type="GO" id="GO:0004368">
    <property type="term" value="F:glycerol-3-phosphate dehydrogenase (quinone) activity"/>
    <property type="evidence" value="ECO:0007669"/>
    <property type="project" value="UniProtKB-EC"/>
</dbReference>
<accession>A0A1X1WRD4</accession>
<dbReference type="Gene3D" id="3.50.50.60">
    <property type="entry name" value="FAD/NAD(P)-binding domain"/>
    <property type="match status" value="1"/>
</dbReference>
<dbReference type="Pfam" id="PF16901">
    <property type="entry name" value="DAO_C"/>
    <property type="match status" value="1"/>
</dbReference>
<evidence type="ECO:0000256" key="4">
    <source>
        <dbReference type="ARBA" id="ARBA00022798"/>
    </source>
</evidence>
<dbReference type="PRINTS" id="PR01001">
    <property type="entry name" value="FADG3PDH"/>
</dbReference>
<dbReference type="GO" id="GO:0006071">
    <property type="term" value="P:glycerol metabolic process"/>
    <property type="evidence" value="ECO:0007669"/>
    <property type="project" value="UniProtKB-KW"/>
</dbReference>
<evidence type="ECO:0000313" key="10">
    <source>
        <dbReference type="EMBL" id="MCZ0727925.1"/>
    </source>
</evidence>
<keyword evidence="4" id="KW-0319">Glycerol metabolism</keyword>
<protein>
    <recommendedName>
        <fullName evidence="7">Glycerol-3-phosphate dehydrogenase</fullName>
        <ecNumber evidence="7">1.1.5.3</ecNumber>
    </recommendedName>
</protein>
<comment type="cofactor">
    <cofactor evidence="1 7">
        <name>FAD</name>
        <dbReference type="ChEBI" id="CHEBI:57692"/>
    </cofactor>
</comment>
<feature type="domain" description="FAD dependent oxidoreductase" evidence="8">
    <location>
        <begin position="26"/>
        <end position="351"/>
    </location>
</feature>
<keyword evidence="13" id="KW-1185">Reference proteome</keyword>
<comment type="caution">
    <text evidence="11">The sequence shown here is derived from an EMBL/GenBank/DDBJ whole genome shotgun (WGS) entry which is preliminary data.</text>
</comment>
<dbReference type="AlphaFoldDB" id="A0A1X1WRD4"/>
<dbReference type="Gene3D" id="3.30.9.10">
    <property type="entry name" value="D-Amino Acid Oxidase, subunit A, domain 2"/>
    <property type="match status" value="1"/>
</dbReference>
<dbReference type="GO" id="GO:0009331">
    <property type="term" value="C:glycerol-3-phosphate dehydrogenase (FAD) complex"/>
    <property type="evidence" value="ECO:0007669"/>
    <property type="project" value="UniProtKB-UniRule"/>
</dbReference>
<dbReference type="InterPro" id="IPR006076">
    <property type="entry name" value="FAD-dep_OxRdtase"/>
</dbReference>
<gene>
    <name evidence="11" type="ORF">AWC12_10630</name>
    <name evidence="10" type="ORF">OY187_07690</name>
</gene>
<dbReference type="InterPro" id="IPR000447">
    <property type="entry name" value="G3P_DH_FAD-dep"/>
</dbReference>
<dbReference type="RefSeq" id="WP_085173971.1">
    <property type="nucleotide sequence ID" value="NZ_JAPQYE010000003.1"/>
</dbReference>
<evidence type="ECO:0000256" key="6">
    <source>
        <dbReference type="ARBA" id="ARBA00023002"/>
    </source>
</evidence>
<dbReference type="EC" id="1.1.5.3" evidence="7"/>
<evidence type="ECO:0000256" key="2">
    <source>
        <dbReference type="ARBA" id="ARBA00007330"/>
    </source>
</evidence>
<comment type="catalytic activity">
    <reaction evidence="7">
        <text>a quinone + sn-glycerol 3-phosphate = dihydroxyacetone phosphate + a quinol</text>
        <dbReference type="Rhea" id="RHEA:18977"/>
        <dbReference type="ChEBI" id="CHEBI:24646"/>
        <dbReference type="ChEBI" id="CHEBI:57597"/>
        <dbReference type="ChEBI" id="CHEBI:57642"/>
        <dbReference type="ChEBI" id="CHEBI:132124"/>
        <dbReference type="EC" id="1.1.5.3"/>
    </reaction>
</comment>
<keyword evidence="5" id="KW-0274">FAD</keyword>
<evidence type="ECO:0000259" key="9">
    <source>
        <dbReference type="Pfam" id="PF16901"/>
    </source>
</evidence>